<name>A0A7Y9PIC6_9BACT</name>
<evidence type="ECO:0000256" key="7">
    <source>
        <dbReference type="SAM" id="Phobius"/>
    </source>
</evidence>
<dbReference type="EMBL" id="JACCCW010000002">
    <property type="protein sequence ID" value="NYF80372.1"/>
    <property type="molecule type" value="Genomic_DNA"/>
</dbReference>
<dbReference type="InterPro" id="IPR006685">
    <property type="entry name" value="MscS_channel_2nd"/>
</dbReference>
<dbReference type="PANTHER" id="PTHR30460">
    <property type="entry name" value="MODERATE CONDUCTANCE MECHANOSENSITIVE CHANNEL YBIO"/>
    <property type="match status" value="1"/>
</dbReference>
<feature type="transmembrane region" description="Helical" evidence="7">
    <location>
        <begin position="20"/>
        <end position="39"/>
    </location>
</feature>
<dbReference type="InterPro" id="IPR010920">
    <property type="entry name" value="LSM_dom_sf"/>
</dbReference>
<feature type="transmembrane region" description="Helical" evidence="7">
    <location>
        <begin position="45"/>
        <end position="64"/>
    </location>
</feature>
<organism evidence="11 12">
    <name type="scientific">Granulicella arctica</name>
    <dbReference type="NCBI Taxonomy" id="940613"/>
    <lineage>
        <taxon>Bacteria</taxon>
        <taxon>Pseudomonadati</taxon>
        <taxon>Acidobacteriota</taxon>
        <taxon>Terriglobia</taxon>
        <taxon>Terriglobales</taxon>
        <taxon>Acidobacteriaceae</taxon>
        <taxon>Granulicella</taxon>
    </lineage>
</organism>
<evidence type="ECO:0000256" key="6">
    <source>
        <dbReference type="ARBA" id="ARBA00023136"/>
    </source>
</evidence>
<evidence type="ECO:0000313" key="11">
    <source>
        <dbReference type="EMBL" id="NYF80372.1"/>
    </source>
</evidence>
<dbReference type="GO" id="GO:0005886">
    <property type="term" value="C:plasma membrane"/>
    <property type="evidence" value="ECO:0007669"/>
    <property type="project" value="UniProtKB-SubCell"/>
</dbReference>
<evidence type="ECO:0000256" key="4">
    <source>
        <dbReference type="ARBA" id="ARBA00022692"/>
    </source>
</evidence>
<evidence type="ECO:0000256" key="1">
    <source>
        <dbReference type="ARBA" id="ARBA00004651"/>
    </source>
</evidence>
<gene>
    <name evidence="11" type="ORF">HDF17_002692</name>
</gene>
<dbReference type="Gene3D" id="2.30.30.60">
    <property type="match status" value="1"/>
</dbReference>
<dbReference type="Pfam" id="PF21088">
    <property type="entry name" value="MS_channel_1st"/>
    <property type="match status" value="1"/>
</dbReference>
<dbReference type="Proteomes" id="UP000589520">
    <property type="component" value="Unassembled WGS sequence"/>
</dbReference>
<feature type="domain" description="Mechanosensitive ion channel MscS" evidence="8">
    <location>
        <begin position="63"/>
        <end position="127"/>
    </location>
</feature>
<dbReference type="SUPFAM" id="SSF82689">
    <property type="entry name" value="Mechanosensitive channel protein MscS (YggB), C-terminal domain"/>
    <property type="match status" value="1"/>
</dbReference>
<keyword evidence="4 7" id="KW-0812">Transmembrane</keyword>
<evidence type="ECO:0000313" key="12">
    <source>
        <dbReference type="Proteomes" id="UP000589520"/>
    </source>
</evidence>
<feature type="domain" description="Mechanosensitive ion channel transmembrane helices 2/3" evidence="10">
    <location>
        <begin position="24"/>
        <end position="61"/>
    </location>
</feature>
<dbReference type="InterPro" id="IPR011014">
    <property type="entry name" value="MscS_channel_TM-2"/>
</dbReference>
<dbReference type="PANTHER" id="PTHR30460:SF0">
    <property type="entry name" value="MODERATE CONDUCTANCE MECHANOSENSITIVE CHANNEL YBIO"/>
    <property type="match status" value="1"/>
</dbReference>
<dbReference type="InterPro" id="IPR049142">
    <property type="entry name" value="MS_channel_1st"/>
</dbReference>
<sequence>MTHDSGRAAQLRTVASILRATSYAVIGFILLLHILSVFSINLAPILASAGVVGVGVGLGAQSLFKDVLNGMFILIENQYNVGEVVKLASLQGTVEDLTLRCTTLRDGDGTLYIIPNSQVATVANLSRDFSVATLSISVDASADPEKVMRVLTAVAMEVRKDPALEKMILADPVVLGVDKIAGREVMYPVNFRVRANQKDIVLRAMRLRVIPAFEQEGIPLGTDPANMFIIKHMDPTAPPAQQPLVG</sequence>
<evidence type="ECO:0000259" key="8">
    <source>
        <dbReference type="Pfam" id="PF00924"/>
    </source>
</evidence>
<accession>A0A7Y9PIC6</accession>
<dbReference type="Gene3D" id="3.30.70.100">
    <property type="match status" value="1"/>
</dbReference>
<dbReference type="GO" id="GO:0008381">
    <property type="term" value="F:mechanosensitive monoatomic ion channel activity"/>
    <property type="evidence" value="ECO:0007669"/>
    <property type="project" value="InterPro"/>
</dbReference>
<dbReference type="InterPro" id="IPR023408">
    <property type="entry name" value="MscS_beta-dom_sf"/>
</dbReference>
<dbReference type="Gene3D" id="1.10.287.1260">
    <property type="match status" value="1"/>
</dbReference>
<dbReference type="Pfam" id="PF00924">
    <property type="entry name" value="MS_channel_2nd"/>
    <property type="match status" value="1"/>
</dbReference>
<keyword evidence="3" id="KW-1003">Cell membrane</keyword>
<dbReference type="AlphaFoldDB" id="A0A7Y9PIC6"/>
<evidence type="ECO:0000259" key="9">
    <source>
        <dbReference type="Pfam" id="PF21082"/>
    </source>
</evidence>
<comment type="caution">
    <text evidence="11">The sequence shown here is derived from an EMBL/GenBank/DDBJ whole genome shotgun (WGS) entry which is preliminary data.</text>
</comment>
<dbReference type="RefSeq" id="WP_348640875.1">
    <property type="nucleotide sequence ID" value="NZ_JACCCW010000002.1"/>
</dbReference>
<feature type="domain" description="Mechanosensitive ion channel MscS C-terminal" evidence="9">
    <location>
        <begin position="133"/>
        <end position="219"/>
    </location>
</feature>
<reference evidence="11 12" key="1">
    <citation type="submission" date="2020-07" db="EMBL/GenBank/DDBJ databases">
        <title>Genomic Encyclopedia of Type Strains, Phase IV (KMG-V): Genome sequencing to study the core and pangenomes of soil and plant-associated prokaryotes.</title>
        <authorList>
            <person name="Whitman W."/>
        </authorList>
    </citation>
    <scope>NUCLEOTIDE SEQUENCE [LARGE SCALE GENOMIC DNA]</scope>
    <source>
        <strain evidence="11 12">X4EP2</strain>
    </source>
</reference>
<dbReference type="SUPFAM" id="SSF82861">
    <property type="entry name" value="Mechanosensitive channel protein MscS (YggB), transmembrane region"/>
    <property type="match status" value="1"/>
</dbReference>
<keyword evidence="5 7" id="KW-1133">Transmembrane helix</keyword>
<dbReference type="InterPro" id="IPR011066">
    <property type="entry name" value="MscS_channel_C_sf"/>
</dbReference>
<dbReference type="InterPro" id="IPR049278">
    <property type="entry name" value="MS_channel_C"/>
</dbReference>
<keyword evidence="12" id="KW-1185">Reference proteome</keyword>
<protein>
    <submittedName>
        <fullName evidence="11">Small conductance mechanosensitive channel</fullName>
    </submittedName>
</protein>
<comment type="subcellular location">
    <subcellularLocation>
        <location evidence="1">Cell membrane</location>
        <topology evidence="1">Multi-pass membrane protein</topology>
    </subcellularLocation>
</comment>
<dbReference type="Pfam" id="PF21082">
    <property type="entry name" value="MS_channel_3rd"/>
    <property type="match status" value="1"/>
</dbReference>
<dbReference type="FunFam" id="2.30.30.60:FF:000001">
    <property type="entry name" value="MscS Mechanosensitive ion channel"/>
    <property type="match status" value="1"/>
</dbReference>
<evidence type="ECO:0000259" key="10">
    <source>
        <dbReference type="Pfam" id="PF21088"/>
    </source>
</evidence>
<dbReference type="InterPro" id="IPR045276">
    <property type="entry name" value="YbiO_bact"/>
</dbReference>
<keyword evidence="6 7" id="KW-0472">Membrane</keyword>
<proteinExistence type="inferred from homology"/>
<dbReference type="SUPFAM" id="SSF50182">
    <property type="entry name" value="Sm-like ribonucleoproteins"/>
    <property type="match status" value="1"/>
</dbReference>
<comment type="similarity">
    <text evidence="2">Belongs to the MscS (TC 1.A.23) family.</text>
</comment>
<evidence type="ECO:0000256" key="3">
    <source>
        <dbReference type="ARBA" id="ARBA00022475"/>
    </source>
</evidence>
<evidence type="ECO:0000256" key="5">
    <source>
        <dbReference type="ARBA" id="ARBA00022989"/>
    </source>
</evidence>
<evidence type="ECO:0000256" key="2">
    <source>
        <dbReference type="ARBA" id="ARBA00008017"/>
    </source>
</evidence>